<protein>
    <submittedName>
        <fullName evidence="1">Tellurite resistance protein TerB</fullName>
    </submittedName>
</protein>
<name>A0A4R6R9K4_9HYPH</name>
<dbReference type="Gene3D" id="1.10.3680.10">
    <property type="entry name" value="TerB-like"/>
    <property type="match status" value="1"/>
</dbReference>
<evidence type="ECO:0000313" key="1">
    <source>
        <dbReference type="EMBL" id="TDP82535.1"/>
    </source>
</evidence>
<dbReference type="Proteomes" id="UP000294547">
    <property type="component" value="Unassembled WGS sequence"/>
</dbReference>
<organism evidence="1 2">
    <name type="scientific">Oharaeibacter diazotrophicus</name>
    <dbReference type="NCBI Taxonomy" id="1920512"/>
    <lineage>
        <taxon>Bacteria</taxon>
        <taxon>Pseudomonadati</taxon>
        <taxon>Pseudomonadota</taxon>
        <taxon>Alphaproteobacteria</taxon>
        <taxon>Hyphomicrobiales</taxon>
        <taxon>Pleomorphomonadaceae</taxon>
        <taxon>Oharaeibacter</taxon>
    </lineage>
</organism>
<dbReference type="AlphaFoldDB" id="A0A4R6R9K4"/>
<accession>A0A4R6R9K4</accession>
<dbReference type="InterPro" id="IPR029024">
    <property type="entry name" value="TerB-like"/>
</dbReference>
<dbReference type="CDD" id="cd07176">
    <property type="entry name" value="terB"/>
    <property type="match status" value="1"/>
</dbReference>
<gene>
    <name evidence="1" type="ORF">EDD54_3804</name>
</gene>
<dbReference type="SUPFAM" id="SSF158682">
    <property type="entry name" value="TerB-like"/>
    <property type="match status" value="1"/>
</dbReference>
<dbReference type="EMBL" id="SNXY01000010">
    <property type="protein sequence ID" value="TDP82535.1"/>
    <property type="molecule type" value="Genomic_DNA"/>
</dbReference>
<proteinExistence type="predicted"/>
<keyword evidence="2" id="KW-1185">Reference proteome</keyword>
<reference evidence="1 2" key="1">
    <citation type="submission" date="2019-03" db="EMBL/GenBank/DDBJ databases">
        <title>Genomic Encyclopedia of Type Strains, Phase IV (KMG-IV): sequencing the most valuable type-strain genomes for metagenomic binning, comparative biology and taxonomic classification.</title>
        <authorList>
            <person name="Goeker M."/>
        </authorList>
    </citation>
    <scope>NUCLEOTIDE SEQUENCE [LARGE SCALE GENOMIC DNA]</scope>
    <source>
        <strain evidence="1 2">DSM 102969</strain>
    </source>
</reference>
<comment type="caution">
    <text evidence="1">The sequence shown here is derived from an EMBL/GenBank/DDBJ whole genome shotgun (WGS) entry which is preliminary data.</text>
</comment>
<dbReference type="OrthoDB" id="8448017at2"/>
<evidence type="ECO:0000313" key="2">
    <source>
        <dbReference type="Proteomes" id="UP000294547"/>
    </source>
</evidence>
<dbReference type="RefSeq" id="WP_126539167.1">
    <property type="nucleotide sequence ID" value="NZ_BSPM01000007.1"/>
</dbReference>
<sequence>MADSLSVHEALIWVMVTTSASDHAMSARELDLIGGIVAGLPAFEGFSGPVGPIADACVAHLADTDGLDAILDRVAAALTPALRETAYALAVEVAAIDGMARQNELAFLEMIADRFDLQKLTVGAIEFSARVRYRRAS</sequence>